<evidence type="ECO:0008006" key="5">
    <source>
        <dbReference type="Google" id="ProtNLM"/>
    </source>
</evidence>
<evidence type="ECO:0000313" key="3">
    <source>
        <dbReference type="EMBL" id="RII83227.1"/>
    </source>
</evidence>
<sequence length="388" mass="39875">MKALQSVLVCGGQVGKFGRQPESTLASLAAPVLKGTLAATGIKPTDIEAAFVGNGFGGLLQNQETILGQVLLGGAGLGPIRIHNVKNACSSGSDAVHLAWSSIAYGQYDCVLVLGVEKMTHDDPKATMSALASASDRQPTSAGRSVFMDLNSERAMRYMERYGATPKHFAMCVVKNRAHALMNEMAAVHQALTVDEVLADRTVVAPLTRAMCGGIADGAASLLLVSESFARRHGLKGARLAASAVEGGDAQRGDGPSVTARCAQTAFEQAGLGPNDVSLAEVHDPTAPQELLDIEDIGLCGPGEAFKLLEQQATSLGGRIPVNVSGGLTARGHPVGATGVAQIVEIAEQVEGRAGKRQVTGAKVGLAQMAGGLLGDDSAVATIHILTN</sequence>
<feature type="domain" description="Thiolase N-terminal" evidence="1">
    <location>
        <begin position="20"/>
        <end position="227"/>
    </location>
</feature>
<dbReference type="PANTHER" id="PTHR42870:SF1">
    <property type="entry name" value="NON-SPECIFIC LIPID-TRANSFER PROTEIN-LIKE 2"/>
    <property type="match status" value="1"/>
</dbReference>
<keyword evidence="4" id="KW-1185">Reference proteome</keyword>
<accession>A0ABX9MWM0</accession>
<evidence type="ECO:0000259" key="1">
    <source>
        <dbReference type="Pfam" id="PF00108"/>
    </source>
</evidence>
<dbReference type="CDD" id="cd00829">
    <property type="entry name" value="SCP-x_thiolase"/>
    <property type="match status" value="1"/>
</dbReference>
<dbReference type="EMBL" id="NQOU01000002">
    <property type="protein sequence ID" value="RII83227.1"/>
    <property type="molecule type" value="Genomic_DNA"/>
</dbReference>
<dbReference type="Pfam" id="PF00108">
    <property type="entry name" value="Thiolase_N"/>
    <property type="match status" value="1"/>
</dbReference>
<gene>
    <name evidence="3" type="ORF">CJO09_06360</name>
</gene>
<evidence type="ECO:0000259" key="2">
    <source>
        <dbReference type="Pfam" id="PF22691"/>
    </source>
</evidence>
<dbReference type="InterPro" id="IPR055140">
    <property type="entry name" value="Thiolase_C_2"/>
</dbReference>
<proteinExistence type="predicted"/>
<dbReference type="PANTHER" id="PTHR42870">
    <property type="entry name" value="ACETYL-COA C-ACETYLTRANSFERASE"/>
    <property type="match status" value="1"/>
</dbReference>
<evidence type="ECO:0000313" key="4">
    <source>
        <dbReference type="Proteomes" id="UP000266483"/>
    </source>
</evidence>
<dbReference type="RefSeq" id="WP_119441619.1">
    <property type="nucleotide sequence ID" value="NZ_CP170494.1"/>
</dbReference>
<dbReference type="SUPFAM" id="SSF53901">
    <property type="entry name" value="Thiolase-like"/>
    <property type="match status" value="1"/>
</dbReference>
<dbReference type="InterPro" id="IPR016039">
    <property type="entry name" value="Thiolase-like"/>
</dbReference>
<reference evidence="3 4" key="1">
    <citation type="submission" date="2017-08" db="EMBL/GenBank/DDBJ databases">
        <title>Pusillimonas indicus sp. nov., a member of the family Alcaligenaceae isolated from surface seawater.</title>
        <authorList>
            <person name="Li J."/>
        </authorList>
    </citation>
    <scope>NUCLEOTIDE SEQUENCE [LARGE SCALE GENOMIC DNA]</scope>
    <source>
        <strain evidence="3 4">17-4A</strain>
    </source>
</reference>
<dbReference type="Gene3D" id="3.40.47.10">
    <property type="match status" value="1"/>
</dbReference>
<protein>
    <recommendedName>
        <fullName evidence="5">Thiolase</fullName>
    </recommendedName>
</protein>
<organism evidence="3 4">
    <name type="scientific">Neopusillimonas maritima</name>
    <dbReference type="NCBI Taxonomy" id="2026239"/>
    <lineage>
        <taxon>Bacteria</taxon>
        <taxon>Pseudomonadati</taxon>
        <taxon>Pseudomonadota</taxon>
        <taxon>Betaproteobacteria</taxon>
        <taxon>Burkholderiales</taxon>
        <taxon>Alcaligenaceae</taxon>
        <taxon>Neopusillimonas</taxon>
    </lineage>
</organism>
<dbReference type="PIRSF" id="PIRSF000429">
    <property type="entry name" value="Ac-CoA_Ac_transf"/>
    <property type="match status" value="1"/>
</dbReference>
<dbReference type="InterPro" id="IPR020616">
    <property type="entry name" value="Thiolase_N"/>
</dbReference>
<dbReference type="InterPro" id="IPR002155">
    <property type="entry name" value="Thiolase"/>
</dbReference>
<name>A0ABX9MWM0_9BURK</name>
<dbReference type="Proteomes" id="UP000266483">
    <property type="component" value="Unassembled WGS sequence"/>
</dbReference>
<feature type="domain" description="Thiolase C-terminal" evidence="2">
    <location>
        <begin position="259"/>
        <end position="378"/>
    </location>
</feature>
<dbReference type="Pfam" id="PF22691">
    <property type="entry name" value="Thiolase_C_1"/>
    <property type="match status" value="1"/>
</dbReference>
<comment type="caution">
    <text evidence="3">The sequence shown here is derived from an EMBL/GenBank/DDBJ whole genome shotgun (WGS) entry which is preliminary data.</text>
</comment>